<name>A0A223I3W9_THETR</name>
<evidence type="ECO:0000313" key="2">
    <source>
        <dbReference type="Proteomes" id="UP000214975"/>
    </source>
</evidence>
<proteinExistence type="predicted"/>
<reference evidence="1 2" key="1">
    <citation type="submission" date="2016-08" db="EMBL/GenBank/DDBJ databases">
        <title>A novel genetic cassette of butanologenic Thermoanaerobacterium thermosaccharolyticum that directly convert cellulose to butanol.</title>
        <authorList>
            <person name="Li T."/>
            <person name="He J."/>
        </authorList>
    </citation>
    <scope>NUCLEOTIDE SEQUENCE [LARGE SCALE GENOMIC DNA]</scope>
    <source>
        <strain evidence="1 2">TG57</strain>
    </source>
</reference>
<protein>
    <recommendedName>
        <fullName evidence="3">DUF4380 domain-containing protein</fullName>
    </recommendedName>
</protein>
<sequence length="300" mass="34622">MSVSLKKVSYSGWNDCIEVSNGLVDFIATTEIGPRIIRFGFVGQVNEFSINDEDAGKKGENIWRNYGGHRLWHSPEAMPRTYTLDNFPISYVEVENGVKLIQEPKDFAYIQKEIEITLDPNKPVAKVKHTLINKGAWAVELSPWAISVMATGGLQVVEQPNKDTGLLPNRALVLWPYSHMKDHRIHFGDKYIIFQQDPNTKEPFKFGIQNEKGWAAYFNHEHLFIKKFKHDENAVYPDYNASYETYTTDWMMEMESLGPMVKLNPGDSTVHTEEWLLYDNVKRPSIDENEIEELISKYVK</sequence>
<organism evidence="1 2">
    <name type="scientific">Thermoanaerobacterium thermosaccharolyticum</name>
    <name type="common">Clostridium thermosaccharolyticum</name>
    <dbReference type="NCBI Taxonomy" id="1517"/>
    <lineage>
        <taxon>Bacteria</taxon>
        <taxon>Bacillati</taxon>
        <taxon>Bacillota</taxon>
        <taxon>Clostridia</taxon>
        <taxon>Thermoanaerobacterales</taxon>
        <taxon>Thermoanaerobacteraceae</taxon>
        <taxon>Thermoanaerobacterium</taxon>
    </lineage>
</organism>
<dbReference type="Proteomes" id="UP000214975">
    <property type="component" value="Chromosome"/>
</dbReference>
<accession>A0A223I3W9</accession>
<dbReference type="EMBL" id="CP016893">
    <property type="protein sequence ID" value="AST59205.1"/>
    <property type="molecule type" value="Genomic_DNA"/>
</dbReference>
<dbReference type="RefSeq" id="WP_094398099.1">
    <property type="nucleotide sequence ID" value="NZ_CP016893.1"/>
</dbReference>
<evidence type="ECO:0008006" key="3">
    <source>
        <dbReference type="Google" id="ProtNLM"/>
    </source>
</evidence>
<dbReference type="AlphaFoldDB" id="A0A223I3W9"/>
<evidence type="ECO:0000313" key="1">
    <source>
        <dbReference type="EMBL" id="AST59205.1"/>
    </source>
</evidence>
<gene>
    <name evidence="1" type="ORF">Thert_03493</name>
</gene>